<dbReference type="Pfam" id="PF00059">
    <property type="entry name" value="Lectin_C"/>
    <property type="match status" value="1"/>
</dbReference>
<dbReference type="InterPro" id="IPR033992">
    <property type="entry name" value="NKR-like_CTLD"/>
</dbReference>
<dbReference type="PANTHER" id="PTHR46746:SF3">
    <property type="entry name" value="C-TYPE LECTIN DOMAIN-CONTAINING PROTEIN-RELATED"/>
    <property type="match status" value="1"/>
</dbReference>
<dbReference type="OMA" id="SCPSKDW"/>
<organism evidence="4 5">
    <name type="scientific">Falco tinnunculus</name>
    <name type="common">Common kestrel</name>
    <dbReference type="NCBI Taxonomy" id="100819"/>
    <lineage>
        <taxon>Eukaryota</taxon>
        <taxon>Metazoa</taxon>
        <taxon>Chordata</taxon>
        <taxon>Craniata</taxon>
        <taxon>Vertebrata</taxon>
        <taxon>Euteleostomi</taxon>
        <taxon>Archelosauria</taxon>
        <taxon>Archosauria</taxon>
        <taxon>Dinosauria</taxon>
        <taxon>Saurischia</taxon>
        <taxon>Theropoda</taxon>
        <taxon>Coelurosauria</taxon>
        <taxon>Aves</taxon>
        <taxon>Neognathae</taxon>
        <taxon>Neoaves</taxon>
        <taxon>Telluraves</taxon>
        <taxon>Australaves</taxon>
        <taxon>Falconiformes</taxon>
        <taxon>Falconidae</taxon>
        <taxon>Falco</taxon>
    </lineage>
</organism>
<dbReference type="InterPro" id="IPR051379">
    <property type="entry name" value="C-type_Lectin_Receptor_IMM"/>
</dbReference>
<feature type="domain" description="C-type lectin" evidence="3">
    <location>
        <begin position="125"/>
        <end position="232"/>
    </location>
</feature>
<dbReference type="Proteomes" id="UP000694562">
    <property type="component" value="Unplaced"/>
</dbReference>
<dbReference type="GO" id="GO:0005886">
    <property type="term" value="C:plasma membrane"/>
    <property type="evidence" value="ECO:0007669"/>
    <property type="project" value="TreeGrafter"/>
</dbReference>
<evidence type="ECO:0000256" key="2">
    <source>
        <dbReference type="ARBA" id="ARBA00022734"/>
    </source>
</evidence>
<dbReference type="SMART" id="SM00034">
    <property type="entry name" value="CLECT"/>
    <property type="match status" value="1"/>
</dbReference>
<accession>A0A8C4UVR7</accession>
<dbReference type="InterPro" id="IPR001304">
    <property type="entry name" value="C-type_lectin-like"/>
</dbReference>
<dbReference type="PROSITE" id="PS50041">
    <property type="entry name" value="C_TYPE_LECTIN_2"/>
    <property type="match status" value="1"/>
</dbReference>
<dbReference type="SUPFAM" id="SSF56436">
    <property type="entry name" value="C-type lectin-like"/>
    <property type="match status" value="1"/>
</dbReference>
<evidence type="ECO:0000313" key="5">
    <source>
        <dbReference type="Proteomes" id="UP000694562"/>
    </source>
</evidence>
<reference evidence="4" key="1">
    <citation type="submission" date="2025-08" db="UniProtKB">
        <authorList>
            <consortium name="Ensembl"/>
        </authorList>
    </citation>
    <scope>IDENTIFICATION</scope>
</reference>
<dbReference type="GO" id="GO:0030246">
    <property type="term" value="F:carbohydrate binding"/>
    <property type="evidence" value="ECO:0007669"/>
    <property type="project" value="UniProtKB-KW"/>
</dbReference>
<reference evidence="4" key="2">
    <citation type="submission" date="2025-09" db="UniProtKB">
        <authorList>
            <consortium name="Ensembl"/>
        </authorList>
    </citation>
    <scope>IDENTIFICATION</scope>
</reference>
<name>A0A8C4UVR7_FALTI</name>
<dbReference type="CDD" id="cd03593">
    <property type="entry name" value="CLECT_NK_receptors_like"/>
    <property type="match status" value="1"/>
</dbReference>
<protein>
    <recommendedName>
        <fullName evidence="3">C-type lectin domain-containing protein</fullName>
    </recommendedName>
</protein>
<dbReference type="OrthoDB" id="538816at2759"/>
<dbReference type="Ensembl" id="ENSFTIT00000017925.1">
    <property type="protein sequence ID" value="ENSFTIP00000017198.1"/>
    <property type="gene ID" value="ENSFTIG00000011396.1"/>
</dbReference>
<evidence type="ECO:0000256" key="1">
    <source>
        <dbReference type="ARBA" id="ARBA00004167"/>
    </source>
</evidence>
<dbReference type="Gene3D" id="3.10.100.10">
    <property type="entry name" value="Mannose-Binding Protein A, subunit A"/>
    <property type="match status" value="1"/>
</dbReference>
<dbReference type="AlphaFoldDB" id="A0A8C4UVR7"/>
<comment type="subcellular location">
    <subcellularLocation>
        <location evidence="1">Membrane</location>
        <topology evidence="1">Single-pass membrane protein</topology>
    </subcellularLocation>
</comment>
<sequence length="253" mass="28157">MAGEIVYADLRHPGESFSSAKKCHTKVAALTPALCPRWHGVLLKASALGHLILLVLVAVLSRQVFQGCLQPAATVAPRQGNETWGRNHTERCVLASLMGYFCKSQQENLTACAGCKLCPQNWQLHGDMCYQLSKEKGEWTRGKKGCENQESQLVVLRNEKEKEYIKNMTGRGTQPVWIGLMSSRRSWIWVDHTPFNAKMFGTLQEADDGCGTLKDAMLEIDTCKGEHEWVCQKEPFQLSPLMAEGGEKCDGSI</sequence>
<evidence type="ECO:0000259" key="3">
    <source>
        <dbReference type="PROSITE" id="PS50041"/>
    </source>
</evidence>
<dbReference type="PANTHER" id="PTHR46746">
    <property type="entry name" value="KILLER CELL LECTIN-LIKE RECEPTOR SUBFAMILY F MEMBER 2"/>
    <property type="match status" value="1"/>
</dbReference>
<keyword evidence="5" id="KW-1185">Reference proteome</keyword>
<dbReference type="InterPro" id="IPR016187">
    <property type="entry name" value="CTDL_fold"/>
</dbReference>
<keyword evidence="2" id="KW-0430">Lectin</keyword>
<proteinExistence type="predicted"/>
<evidence type="ECO:0000313" key="4">
    <source>
        <dbReference type="Ensembl" id="ENSFTIP00000017198.1"/>
    </source>
</evidence>
<dbReference type="InterPro" id="IPR016186">
    <property type="entry name" value="C-type_lectin-like/link_sf"/>
</dbReference>